<feature type="domain" description="tRNA-splicing endonuclease subunit Sen54 N-terminal" evidence="4">
    <location>
        <begin position="69"/>
        <end position="149"/>
    </location>
</feature>
<evidence type="ECO:0000259" key="4">
    <source>
        <dbReference type="Pfam" id="PF12928"/>
    </source>
</evidence>
<dbReference type="HOGENOM" id="CLU_028449_2_0_1"/>
<dbReference type="AlphaFoldDB" id="M2MY12"/>
<evidence type="ECO:0000256" key="3">
    <source>
        <dbReference type="SAM" id="MobiDB-lite"/>
    </source>
</evidence>
<gene>
    <name evidence="5" type="ORF">BAUCODRAFT_78972</name>
</gene>
<organism evidence="5 6">
    <name type="scientific">Baudoinia panamericana (strain UAMH 10762)</name>
    <name type="common">Angels' share fungus</name>
    <name type="synonym">Baudoinia compniacensis (strain UAMH 10762)</name>
    <dbReference type="NCBI Taxonomy" id="717646"/>
    <lineage>
        <taxon>Eukaryota</taxon>
        <taxon>Fungi</taxon>
        <taxon>Dikarya</taxon>
        <taxon>Ascomycota</taxon>
        <taxon>Pezizomycotina</taxon>
        <taxon>Dothideomycetes</taxon>
        <taxon>Dothideomycetidae</taxon>
        <taxon>Mycosphaerellales</taxon>
        <taxon>Teratosphaeriaceae</taxon>
        <taxon>Baudoinia</taxon>
    </lineage>
</organism>
<protein>
    <recommendedName>
        <fullName evidence="4">tRNA-splicing endonuclease subunit Sen54 N-terminal domain-containing protein</fullName>
    </recommendedName>
</protein>
<evidence type="ECO:0000256" key="2">
    <source>
        <dbReference type="ARBA" id="ARBA00022694"/>
    </source>
</evidence>
<reference evidence="5 6" key="1">
    <citation type="journal article" date="2012" name="PLoS Pathog.">
        <title>Diverse lifestyles and strategies of plant pathogenesis encoded in the genomes of eighteen Dothideomycetes fungi.</title>
        <authorList>
            <person name="Ohm R.A."/>
            <person name="Feau N."/>
            <person name="Henrissat B."/>
            <person name="Schoch C.L."/>
            <person name="Horwitz B.A."/>
            <person name="Barry K.W."/>
            <person name="Condon B.J."/>
            <person name="Copeland A.C."/>
            <person name="Dhillon B."/>
            <person name="Glaser F."/>
            <person name="Hesse C.N."/>
            <person name="Kosti I."/>
            <person name="LaButti K."/>
            <person name="Lindquist E.A."/>
            <person name="Lucas S."/>
            <person name="Salamov A.A."/>
            <person name="Bradshaw R.E."/>
            <person name="Ciuffetti L."/>
            <person name="Hamelin R.C."/>
            <person name="Kema G.H.J."/>
            <person name="Lawrence C."/>
            <person name="Scott J.A."/>
            <person name="Spatafora J.W."/>
            <person name="Turgeon B.G."/>
            <person name="de Wit P.J.G.M."/>
            <person name="Zhong S."/>
            <person name="Goodwin S.B."/>
            <person name="Grigoriev I.V."/>
        </authorList>
    </citation>
    <scope>NUCLEOTIDE SEQUENCE [LARGE SCALE GENOMIC DNA]</scope>
    <source>
        <strain evidence="5 6">UAMH 10762</strain>
    </source>
</reference>
<dbReference type="Pfam" id="PF12928">
    <property type="entry name" value="tRNA_int_end_N2"/>
    <property type="match status" value="1"/>
</dbReference>
<accession>M2MY12</accession>
<dbReference type="InterPro" id="IPR024337">
    <property type="entry name" value="tRNA_splic_suSen54"/>
</dbReference>
<keyword evidence="2" id="KW-0819">tRNA processing</keyword>
<evidence type="ECO:0000256" key="1">
    <source>
        <dbReference type="ARBA" id="ARBA00005736"/>
    </source>
</evidence>
<proteinExistence type="inferred from homology"/>
<name>M2MY12_BAUPA</name>
<evidence type="ECO:0000313" key="5">
    <source>
        <dbReference type="EMBL" id="EMC91529.1"/>
    </source>
</evidence>
<dbReference type="InterPro" id="IPR024336">
    <property type="entry name" value="tRNA_splic_suSen54_N"/>
</dbReference>
<feature type="region of interest" description="Disordered" evidence="3">
    <location>
        <begin position="379"/>
        <end position="400"/>
    </location>
</feature>
<dbReference type="EMBL" id="KB445563">
    <property type="protein sequence ID" value="EMC91529.1"/>
    <property type="molecule type" value="Genomic_DNA"/>
</dbReference>
<dbReference type="RefSeq" id="XP_007681020.1">
    <property type="nucleotide sequence ID" value="XM_007682830.1"/>
</dbReference>
<dbReference type="OMA" id="MYMRLRH"/>
<dbReference type="PANTHER" id="PTHR21027">
    <property type="entry name" value="TRNA-SPLICING ENDONUCLEASE SUBUNIT SEN54"/>
    <property type="match status" value="1"/>
</dbReference>
<dbReference type="eggNOG" id="KOG4772">
    <property type="taxonomic scope" value="Eukaryota"/>
</dbReference>
<dbReference type="GO" id="GO:0000379">
    <property type="term" value="P:tRNA-type intron splice site recognition and cleavage"/>
    <property type="evidence" value="ECO:0007669"/>
    <property type="project" value="TreeGrafter"/>
</dbReference>
<sequence>MADLDEDALLTSAPTADEIDLSEETQDFRFLSAFGTNEVKIPKRGEKDFEQHGTNLQSDTLAASRQAMHNALSFQRVHQPKGYTMATYHPESNMAYSYNPKGPLFARMGQVLSALEDPLGNDERRGQRLWLLPEELIYLLERGTIDVRWPVSEDDEDDRALPMSVQAAYAMCIGGTLTLERHIVYSSLKRAGYIVLRSADFNGSGPSPGTECYPPLPDRTWRGLHHGRDGCLLQPALYRSYADIYSRLALVQFHDPTTQRPQPSNLPVTIPTDLHQPLSSISVTYNIWKPGTTMFKKSSPGTPDFRIAVVNARETKVPSLQQLSSLMEAVPYEPPKQDAQLYQKLKHGYKNVILAIVDQGVVSYLRLADAAFGRERLYGSKSPRPGFKHGGSRKRGQKRR</sequence>
<dbReference type="Proteomes" id="UP000011761">
    <property type="component" value="Unassembled WGS sequence"/>
</dbReference>
<dbReference type="PANTHER" id="PTHR21027:SF1">
    <property type="entry name" value="TRNA-SPLICING ENDONUCLEASE SUBUNIT SEN54"/>
    <property type="match status" value="1"/>
</dbReference>
<dbReference type="OrthoDB" id="408683at2759"/>
<evidence type="ECO:0000313" key="6">
    <source>
        <dbReference type="Proteomes" id="UP000011761"/>
    </source>
</evidence>
<dbReference type="GO" id="GO:0000214">
    <property type="term" value="C:tRNA-intron endonuclease complex"/>
    <property type="evidence" value="ECO:0007669"/>
    <property type="project" value="TreeGrafter"/>
</dbReference>
<dbReference type="GeneID" id="19117228"/>
<keyword evidence="6" id="KW-1185">Reference proteome</keyword>
<dbReference type="KEGG" id="bcom:BAUCODRAFT_78972"/>
<feature type="compositionally biased region" description="Basic residues" evidence="3">
    <location>
        <begin position="386"/>
        <end position="400"/>
    </location>
</feature>
<comment type="similarity">
    <text evidence="1">Belongs to the SEN54 family.</text>
</comment>
<dbReference type="STRING" id="717646.M2MY12"/>